<evidence type="ECO:0000313" key="2">
    <source>
        <dbReference type="Proteomes" id="UP000215483"/>
    </source>
</evidence>
<gene>
    <name evidence="1" type="ORF">BEK98_40050</name>
</gene>
<dbReference type="EMBL" id="MCGQ01000049">
    <property type="protein sequence ID" value="OXY89008.1"/>
    <property type="molecule type" value="Genomic_DNA"/>
</dbReference>
<dbReference type="Proteomes" id="UP000215483">
    <property type="component" value="Unassembled WGS sequence"/>
</dbReference>
<dbReference type="AlphaFoldDB" id="A0A233S036"/>
<evidence type="ECO:0000313" key="1">
    <source>
        <dbReference type="EMBL" id="OXY89008.1"/>
    </source>
</evidence>
<accession>A0A233S036</accession>
<name>A0A233S036_STRDA</name>
<organism evidence="1 2">
    <name type="scientific">Streptomyces diastatochromogenes</name>
    <dbReference type="NCBI Taxonomy" id="42236"/>
    <lineage>
        <taxon>Bacteria</taxon>
        <taxon>Bacillati</taxon>
        <taxon>Actinomycetota</taxon>
        <taxon>Actinomycetes</taxon>
        <taxon>Kitasatosporales</taxon>
        <taxon>Streptomycetaceae</taxon>
        <taxon>Streptomyces</taxon>
    </lineage>
</organism>
<proteinExistence type="predicted"/>
<protein>
    <submittedName>
        <fullName evidence="1">Uncharacterized protein</fullName>
    </submittedName>
</protein>
<comment type="caution">
    <text evidence="1">The sequence shown here is derived from an EMBL/GenBank/DDBJ whole genome shotgun (WGS) entry which is preliminary data.</text>
</comment>
<keyword evidence="2" id="KW-1185">Reference proteome</keyword>
<reference evidence="1 2" key="1">
    <citation type="submission" date="2016-07" db="EMBL/GenBank/DDBJ databases">
        <title>Draft genome of Streptomyces diastatochromogenes.</title>
        <authorList>
            <person name="Podduturi R."/>
            <person name="Lukassen M.B."/>
            <person name="Clausen N."/>
            <person name="Nielsen J.L."/>
            <person name="Jorgensen N.O."/>
        </authorList>
    </citation>
    <scope>NUCLEOTIDE SEQUENCE [LARGE SCALE GENOMIC DNA]</scope>
    <source>
        <strain evidence="1 2">DSM 40608</strain>
    </source>
</reference>
<sequence>MTREPATRSMSGQAVSTCLTFTLLRASAFRLAGFPRVIGSFWSVNDRSDQVSCLTVSQVGPAERSDGACFSGVCRVT</sequence>